<name>A0ABP6Z4L6_9ACTN</name>
<dbReference type="EMBL" id="BAABCE010000048">
    <property type="protein sequence ID" value="GAA3597561.1"/>
    <property type="molecule type" value="Genomic_DNA"/>
</dbReference>
<feature type="region of interest" description="Disordered" evidence="1">
    <location>
        <begin position="135"/>
        <end position="169"/>
    </location>
</feature>
<accession>A0ABP6Z4L6</accession>
<feature type="region of interest" description="Disordered" evidence="1">
    <location>
        <begin position="72"/>
        <end position="107"/>
    </location>
</feature>
<evidence type="ECO:0000313" key="2">
    <source>
        <dbReference type="EMBL" id="GAA3597561.1"/>
    </source>
</evidence>
<proteinExistence type="predicted"/>
<protein>
    <submittedName>
        <fullName evidence="2">Uncharacterized protein</fullName>
    </submittedName>
</protein>
<sequence>MLLILRHDATVGRVWNLEEVCEACARLTANVTVIARAAQPDTSAPTRAVRPTDGQGRAARRAGRVLLTCRRTHRQRGRTSTATAPPATTHSPAMSATMSTQEHNTAAPQTWSRATMHIGALLRAVKGTLTGTMWHPHADVASPSLPGKGLGPAREASKNDGHADSIRTA</sequence>
<dbReference type="RefSeq" id="WP_346186832.1">
    <property type="nucleotide sequence ID" value="NZ_BAABCE010000048.1"/>
</dbReference>
<comment type="caution">
    <text evidence="2">The sequence shown here is derived from an EMBL/GenBank/DDBJ whole genome shotgun (WGS) entry which is preliminary data.</text>
</comment>
<evidence type="ECO:0000256" key="1">
    <source>
        <dbReference type="SAM" id="MobiDB-lite"/>
    </source>
</evidence>
<feature type="compositionally biased region" description="Low complexity" evidence="1">
    <location>
        <begin position="79"/>
        <end position="100"/>
    </location>
</feature>
<feature type="compositionally biased region" description="Basic and acidic residues" evidence="1">
    <location>
        <begin position="155"/>
        <end position="169"/>
    </location>
</feature>
<dbReference type="Proteomes" id="UP001500707">
    <property type="component" value="Unassembled WGS sequence"/>
</dbReference>
<keyword evidence="3" id="KW-1185">Reference proteome</keyword>
<reference evidence="3" key="1">
    <citation type="journal article" date="2019" name="Int. J. Syst. Evol. Microbiol.">
        <title>The Global Catalogue of Microorganisms (GCM) 10K type strain sequencing project: providing services to taxonomists for standard genome sequencing and annotation.</title>
        <authorList>
            <consortium name="The Broad Institute Genomics Platform"/>
            <consortium name="The Broad Institute Genome Sequencing Center for Infectious Disease"/>
            <person name="Wu L."/>
            <person name="Ma J."/>
        </authorList>
    </citation>
    <scope>NUCLEOTIDE SEQUENCE [LARGE SCALE GENOMIC DNA]</scope>
    <source>
        <strain evidence="3">JCM 17656</strain>
    </source>
</reference>
<gene>
    <name evidence="2" type="ORF">GCM10022295_92630</name>
</gene>
<organism evidence="2 3">
    <name type="scientific">Streptomyces osmaniensis</name>
    <dbReference type="NCBI Taxonomy" id="593134"/>
    <lineage>
        <taxon>Bacteria</taxon>
        <taxon>Bacillati</taxon>
        <taxon>Actinomycetota</taxon>
        <taxon>Actinomycetes</taxon>
        <taxon>Kitasatosporales</taxon>
        <taxon>Streptomycetaceae</taxon>
        <taxon>Streptomyces</taxon>
    </lineage>
</organism>
<evidence type="ECO:0000313" key="3">
    <source>
        <dbReference type="Proteomes" id="UP001500707"/>
    </source>
</evidence>